<accession>A0ABU6C8R2</accession>
<dbReference type="InterPro" id="IPR004705">
    <property type="entry name" value="Cation/H_exchanger_CPA1_bac"/>
</dbReference>
<dbReference type="PANTHER" id="PTHR10110">
    <property type="entry name" value="SODIUM/HYDROGEN EXCHANGER"/>
    <property type="match status" value="1"/>
</dbReference>
<dbReference type="PANTHER" id="PTHR10110:SF86">
    <property type="entry name" value="SODIUM_HYDROGEN EXCHANGER 7"/>
    <property type="match status" value="1"/>
</dbReference>
<evidence type="ECO:0000256" key="7">
    <source>
        <dbReference type="ARBA" id="ARBA00023065"/>
    </source>
</evidence>
<dbReference type="EMBL" id="JAOZYB010000079">
    <property type="protein sequence ID" value="MEB3961119.1"/>
    <property type="molecule type" value="Genomic_DNA"/>
</dbReference>
<evidence type="ECO:0000256" key="3">
    <source>
        <dbReference type="ARBA" id="ARBA00022475"/>
    </source>
</evidence>
<evidence type="ECO:0000256" key="10">
    <source>
        <dbReference type="RuleBase" id="RU366002"/>
    </source>
</evidence>
<feature type="transmembrane region" description="Helical" evidence="10">
    <location>
        <begin position="302"/>
        <end position="325"/>
    </location>
</feature>
<keyword evidence="8 10" id="KW-0472">Membrane</keyword>
<keyword evidence="6 10" id="KW-0915">Sodium</keyword>
<reference evidence="12 13" key="1">
    <citation type="submission" date="2022-10" db="EMBL/GenBank/DDBJ databases">
        <authorList>
            <person name="Xie J."/>
            <person name="Shen N."/>
        </authorList>
    </citation>
    <scope>NUCLEOTIDE SEQUENCE [LARGE SCALE GENOMIC DNA]</scope>
    <source>
        <strain evidence="12 13">DSM 41681</strain>
    </source>
</reference>
<feature type="transmembrane region" description="Helical" evidence="10">
    <location>
        <begin position="263"/>
        <end position="282"/>
    </location>
</feature>
<evidence type="ECO:0000313" key="12">
    <source>
        <dbReference type="EMBL" id="MEB3961119.1"/>
    </source>
</evidence>
<dbReference type="NCBIfam" id="TIGR00831">
    <property type="entry name" value="a_cpa1"/>
    <property type="match status" value="1"/>
</dbReference>
<keyword evidence="13" id="KW-1185">Reference proteome</keyword>
<keyword evidence="9 10" id="KW-0739">Sodium transport</keyword>
<evidence type="ECO:0000259" key="11">
    <source>
        <dbReference type="Pfam" id="PF00999"/>
    </source>
</evidence>
<keyword evidence="7 10" id="KW-0406">Ion transport</keyword>
<dbReference type="Gene3D" id="6.10.140.1330">
    <property type="match status" value="1"/>
</dbReference>
<gene>
    <name evidence="12" type="ORF">OKJ48_12800</name>
</gene>
<comment type="caution">
    <text evidence="10">Lacks conserved residue(s) required for the propagation of feature annotation.</text>
</comment>
<comment type="function">
    <text evidence="10">Na(+)/H(+) antiporter that extrudes sodium in exchange for external protons.</text>
</comment>
<evidence type="ECO:0000256" key="4">
    <source>
        <dbReference type="ARBA" id="ARBA00022692"/>
    </source>
</evidence>
<keyword evidence="2 10" id="KW-0813">Transport</keyword>
<comment type="similarity">
    <text evidence="10">Belongs to the monovalent cation:proton antiporter 1 (CPA1) transporter (TC 2.A.36) family.</text>
</comment>
<sequence length="528" mass="57192">MDQLALLFVLLLGAVLSVPLGDRLKLPAPVLMTLLGIVLALIRAVPNVDISPDLILPLVLPPLLYAAVHRTSWRQFAANKRPIFLLAVALVFVTTAAVAIVANAVVPGLPIAAAVALGALVAPPDPVAATAVAGQLGLPRRLVSILEGEGLFNDVTAIVLYHVAISAAVSGSFSVPHAALELVLSAVVAVAVGVGLGWAANRLMGYLGDATLQIGLTLLVPYASYVMAEELRGSGVLAVLTVAMFLAERAFDADDVLTRLTGRAFWDVVDTLVTGVAFGLIGLEVHNVVRTAEGHWGEMLGWAAAVVGVVIVVRLLWLMPMTWVTQRLHARRDVAEEIPVSWRETVIMWWSGMRGVASVALALAIPLTMDDNSPFPKRDEIVFIAFGVIMATLILQGLSLPWLVKKLGVQADTALEQEYEKELALRAAKAAKRRLKEIEDVEELPEDVQEQMLRRAYDIGLRINPEMGAEERRATQAKRYARIKRVRRIQNEMMSAARHEVLAARSEPGADPEVVDRVLRHLDVRSLR</sequence>
<organism evidence="12 13">
    <name type="scientific">Streptomyces kunmingensis</name>
    <dbReference type="NCBI Taxonomy" id="68225"/>
    <lineage>
        <taxon>Bacteria</taxon>
        <taxon>Bacillati</taxon>
        <taxon>Actinomycetota</taxon>
        <taxon>Actinomycetes</taxon>
        <taxon>Kitasatosporales</taxon>
        <taxon>Streptomycetaceae</taxon>
        <taxon>Streptomyces</taxon>
    </lineage>
</organism>
<keyword evidence="10" id="KW-0050">Antiport</keyword>
<evidence type="ECO:0000256" key="5">
    <source>
        <dbReference type="ARBA" id="ARBA00022989"/>
    </source>
</evidence>
<dbReference type="Pfam" id="PF00999">
    <property type="entry name" value="Na_H_Exchanger"/>
    <property type="match status" value="1"/>
</dbReference>
<feature type="transmembrane region" description="Helical" evidence="10">
    <location>
        <begin position="27"/>
        <end position="45"/>
    </location>
</feature>
<comment type="subcellular location">
    <subcellularLocation>
        <location evidence="1 10">Cell membrane</location>
        <topology evidence="1 10">Multi-pass membrane protein</topology>
    </subcellularLocation>
</comment>
<evidence type="ECO:0000256" key="9">
    <source>
        <dbReference type="ARBA" id="ARBA00023201"/>
    </source>
</evidence>
<keyword evidence="4 10" id="KW-0812">Transmembrane</keyword>
<keyword evidence="3 10" id="KW-1003">Cell membrane</keyword>
<protein>
    <submittedName>
        <fullName evidence="12">Na+/H+ antiporter</fullName>
    </submittedName>
</protein>
<evidence type="ECO:0000313" key="13">
    <source>
        <dbReference type="Proteomes" id="UP001352223"/>
    </source>
</evidence>
<evidence type="ECO:0000256" key="1">
    <source>
        <dbReference type="ARBA" id="ARBA00004651"/>
    </source>
</evidence>
<dbReference type="InterPro" id="IPR018422">
    <property type="entry name" value="Cation/H_exchanger_CPA1"/>
</dbReference>
<evidence type="ECO:0000256" key="8">
    <source>
        <dbReference type="ARBA" id="ARBA00023136"/>
    </source>
</evidence>
<comment type="caution">
    <text evidence="12">The sequence shown here is derived from an EMBL/GenBank/DDBJ whole genome shotgun (WGS) entry which is preliminary data.</text>
</comment>
<keyword evidence="5 10" id="KW-1133">Transmembrane helix</keyword>
<feature type="domain" description="Cation/H+ exchanger transmembrane" evidence="11">
    <location>
        <begin position="16"/>
        <end position="406"/>
    </location>
</feature>
<evidence type="ECO:0000256" key="6">
    <source>
        <dbReference type="ARBA" id="ARBA00023053"/>
    </source>
</evidence>
<dbReference type="RefSeq" id="WP_324768328.1">
    <property type="nucleotide sequence ID" value="NZ_BAAATS010000001.1"/>
</dbReference>
<feature type="transmembrane region" description="Helical" evidence="10">
    <location>
        <begin position="381"/>
        <end position="404"/>
    </location>
</feature>
<dbReference type="InterPro" id="IPR006153">
    <property type="entry name" value="Cation/H_exchanger_TM"/>
</dbReference>
<name>A0ABU6C8R2_9ACTN</name>
<dbReference type="Proteomes" id="UP001352223">
    <property type="component" value="Unassembled WGS sequence"/>
</dbReference>
<feature type="transmembrane region" description="Helical" evidence="10">
    <location>
        <begin position="83"/>
        <end position="105"/>
    </location>
</feature>
<feature type="transmembrane region" description="Helical" evidence="10">
    <location>
        <begin position="346"/>
        <end position="369"/>
    </location>
</feature>
<evidence type="ECO:0000256" key="2">
    <source>
        <dbReference type="ARBA" id="ARBA00022448"/>
    </source>
</evidence>
<feature type="transmembrane region" description="Helical" evidence="10">
    <location>
        <begin position="179"/>
        <end position="199"/>
    </location>
</feature>
<proteinExistence type="inferred from homology"/>